<protein>
    <submittedName>
        <fullName evidence="2">Uncharacterized membrane protein</fullName>
    </submittedName>
</protein>
<reference evidence="3" key="1">
    <citation type="submission" date="2016-10" db="EMBL/GenBank/DDBJ databases">
        <authorList>
            <person name="Varghese N."/>
            <person name="Submissions S."/>
        </authorList>
    </citation>
    <scope>NUCLEOTIDE SEQUENCE [LARGE SCALE GENOMIC DNA]</scope>
    <source>
        <strain evidence="3">DSM 17933</strain>
    </source>
</reference>
<feature type="transmembrane region" description="Helical" evidence="1">
    <location>
        <begin position="90"/>
        <end position="109"/>
    </location>
</feature>
<dbReference type="RefSeq" id="WP_090500767.1">
    <property type="nucleotide sequence ID" value="NZ_FNCH01000010.1"/>
</dbReference>
<sequence>MKPLLVLLIVFIISIIINKVAFGNYNFALSGRISLSAMLIFTAVGHFAFNKGMTLMIPDFIPFKAALIYLTGVIEILFAMALFFPAYRIPAGWLIIVFLLLLLPFNIYASIKHIDYQKATFDGSGIGYLWFRIPLQIVFILWTYFSTIKH</sequence>
<dbReference type="OrthoDB" id="673526at2"/>
<feature type="transmembrane region" description="Helical" evidence="1">
    <location>
        <begin position="61"/>
        <end position="84"/>
    </location>
</feature>
<dbReference type="PANTHER" id="PTHR36974">
    <property type="entry name" value="MEMBRANE PROTEIN-RELATED"/>
    <property type="match status" value="1"/>
</dbReference>
<dbReference type="STRING" id="405671.SAMN05421827_11021"/>
<keyword evidence="1" id="KW-0812">Transmembrane</keyword>
<evidence type="ECO:0000256" key="1">
    <source>
        <dbReference type="SAM" id="Phobius"/>
    </source>
</evidence>
<feature type="transmembrane region" description="Helical" evidence="1">
    <location>
        <begin position="33"/>
        <end position="49"/>
    </location>
</feature>
<dbReference type="AlphaFoldDB" id="A0A1G7WK59"/>
<name>A0A1G7WK59_9SPHI</name>
<keyword evidence="1" id="KW-0472">Membrane</keyword>
<dbReference type="PANTHER" id="PTHR36974:SF1">
    <property type="entry name" value="DOXX FAMILY MEMBRANE PROTEIN"/>
    <property type="match status" value="1"/>
</dbReference>
<dbReference type="EMBL" id="FNCH01000010">
    <property type="protein sequence ID" value="SDG72326.1"/>
    <property type="molecule type" value="Genomic_DNA"/>
</dbReference>
<proteinExistence type="predicted"/>
<dbReference type="Proteomes" id="UP000199643">
    <property type="component" value="Unassembled WGS sequence"/>
</dbReference>
<gene>
    <name evidence="2" type="ORF">SAMN05421827_11021</name>
</gene>
<keyword evidence="3" id="KW-1185">Reference proteome</keyword>
<feature type="transmembrane region" description="Helical" evidence="1">
    <location>
        <begin position="129"/>
        <end position="145"/>
    </location>
</feature>
<keyword evidence="1" id="KW-1133">Transmembrane helix</keyword>
<evidence type="ECO:0000313" key="2">
    <source>
        <dbReference type="EMBL" id="SDG72326.1"/>
    </source>
</evidence>
<evidence type="ECO:0000313" key="3">
    <source>
        <dbReference type="Proteomes" id="UP000199643"/>
    </source>
</evidence>
<organism evidence="2 3">
    <name type="scientific">Pedobacter terrae</name>
    <dbReference type="NCBI Taxonomy" id="405671"/>
    <lineage>
        <taxon>Bacteria</taxon>
        <taxon>Pseudomonadati</taxon>
        <taxon>Bacteroidota</taxon>
        <taxon>Sphingobacteriia</taxon>
        <taxon>Sphingobacteriales</taxon>
        <taxon>Sphingobacteriaceae</taxon>
        <taxon>Pedobacter</taxon>
    </lineage>
</organism>
<accession>A0A1G7WK59</accession>